<name>A0AAD6WME0_9AGAR</name>
<organism evidence="1 2">
    <name type="scientific">Mycena alexandri</name>
    <dbReference type="NCBI Taxonomy" id="1745969"/>
    <lineage>
        <taxon>Eukaryota</taxon>
        <taxon>Fungi</taxon>
        <taxon>Dikarya</taxon>
        <taxon>Basidiomycota</taxon>
        <taxon>Agaricomycotina</taxon>
        <taxon>Agaricomycetes</taxon>
        <taxon>Agaricomycetidae</taxon>
        <taxon>Agaricales</taxon>
        <taxon>Marasmiineae</taxon>
        <taxon>Mycenaceae</taxon>
        <taxon>Mycena</taxon>
    </lineage>
</organism>
<accession>A0AAD6WME0</accession>
<dbReference type="AlphaFoldDB" id="A0AAD6WME0"/>
<proteinExistence type="predicted"/>
<comment type="caution">
    <text evidence="1">The sequence shown here is derived from an EMBL/GenBank/DDBJ whole genome shotgun (WGS) entry which is preliminary data.</text>
</comment>
<dbReference type="EMBL" id="JARJCM010000367">
    <property type="protein sequence ID" value="KAJ7017992.1"/>
    <property type="molecule type" value="Genomic_DNA"/>
</dbReference>
<reference evidence="1" key="1">
    <citation type="submission" date="2023-03" db="EMBL/GenBank/DDBJ databases">
        <title>Massive genome expansion in bonnet fungi (Mycena s.s.) driven by repeated elements and novel gene families across ecological guilds.</title>
        <authorList>
            <consortium name="Lawrence Berkeley National Laboratory"/>
            <person name="Harder C.B."/>
            <person name="Miyauchi S."/>
            <person name="Viragh M."/>
            <person name="Kuo A."/>
            <person name="Thoen E."/>
            <person name="Andreopoulos B."/>
            <person name="Lu D."/>
            <person name="Skrede I."/>
            <person name="Drula E."/>
            <person name="Henrissat B."/>
            <person name="Morin E."/>
            <person name="Kohler A."/>
            <person name="Barry K."/>
            <person name="LaButti K."/>
            <person name="Morin E."/>
            <person name="Salamov A."/>
            <person name="Lipzen A."/>
            <person name="Mereny Z."/>
            <person name="Hegedus B."/>
            <person name="Baldrian P."/>
            <person name="Stursova M."/>
            <person name="Weitz H."/>
            <person name="Taylor A."/>
            <person name="Grigoriev I.V."/>
            <person name="Nagy L.G."/>
            <person name="Martin F."/>
            <person name="Kauserud H."/>
        </authorList>
    </citation>
    <scope>NUCLEOTIDE SEQUENCE</scope>
    <source>
        <strain evidence="1">CBHHK200</strain>
    </source>
</reference>
<sequence>MKRCRCDRMELRAQKSEECAVMVGNASSRAVQCDKGLIGLNSRENGTPKNCAPWRNFHRGQSPEFVAVNLFGLSRKVPFQLRTEITFNVFSIVQGTVQTKFRGKITPTVVPNLKRKFPPRARTNQPGSGPAFTARYPLGSQRVHNIMPPWVNCGLLKTRILTRIFGQSLDDLLRYLNTHSRTYCQPWLLGVGYGGYKSGTAELNTILRLFGRQTLHIVQNHTVFLQLTHRDDGGLKAMAHGSYSAVLYCRWMGLYHNPSHINSDTNELNEIEIEYLVWVVKGSVKTVRAPRGH</sequence>
<protein>
    <submittedName>
        <fullName evidence="1">Uncharacterized protein</fullName>
    </submittedName>
</protein>
<gene>
    <name evidence="1" type="ORF">C8F04DRAFT_1199638</name>
</gene>
<dbReference type="Proteomes" id="UP001218188">
    <property type="component" value="Unassembled WGS sequence"/>
</dbReference>
<keyword evidence="2" id="KW-1185">Reference proteome</keyword>
<evidence type="ECO:0000313" key="1">
    <source>
        <dbReference type="EMBL" id="KAJ7017992.1"/>
    </source>
</evidence>
<evidence type="ECO:0000313" key="2">
    <source>
        <dbReference type="Proteomes" id="UP001218188"/>
    </source>
</evidence>